<feature type="domain" description="G-patch" evidence="2">
    <location>
        <begin position="61"/>
        <end position="107"/>
    </location>
</feature>
<dbReference type="EMBL" id="BRZM01000016">
    <property type="protein sequence ID" value="GLD53113.1"/>
    <property type="molecule type" value="Genomic_DNA"/>
</dbReference>
<name>A0AAD3MEN9_LATJO</name>
<gene>
    <name evidence="3" type="ORF">AKAME5_000590000</name>
</gene>
<proteinExistence type="predicted"/>
<evidence type="ECO:0000313" key="3">
    <source>
        <dbReference type="EMBL" id="GLD53113.1"/>
    </source>
</evidence>
<dbReference type="Pfam" id="PF01585">
    <property type="entry name" value="G-patch"/>
    <property type="match status" value="1"/>
</dbReference>
<dbReference type="PANTHER" id="PTHR23149:SF9">
    <property type="entry name" value="G PATCH DOMAIN-CONTAINING PROTEIN 4"/>
    <property type="match status" value="1"/>
</dbReference>
<dbReference type="PANTHER" id="PTHR23149">
    <property type="entry name" value="G PATCH DOMAIN CONTAINING PROTEIN"/>
    <property type="match status" value="1"/>
</dbReference>
<reference evidence="3" key="1">
    <citation type="submission" date="2022-08" db="EMBL/GenBank/DDBJ databases">
        <title>Genome sequencing of akame (Lates japonicus).</title>
        <authorList>
            <person name="Hashiguchi Y."/>
            <person name="Takahashi H."/>
        </authorList>
    </citation>
    <scope>NUCLEOTIDE SEQUENCE</scope>
    <source>
        <strain evidence="3">Kochi</strain>
    </source>
</reference>
<dbReference type="PROSITE" id="PS50174">
    <property type="entry name" value="G_PATCH"/>
    <property type="match status" value="1"/>
</dbReference>
<dbReference type="InterPro" id="IPR000467">
    <property type="entry name" value="G_patch_dom"/>
</dbReference>
<accession>A0AAD3MEN9</accession>
<comment type="caution">
    <text evidence="3">The sequence shown here is derived from an EMBL/GenBank/DDBJ whole genome shotgun (WGS) entry which is preliminary data.</text>
</comment>
<keyword evidence="4" id="KW-1185">Reference proteome</keyword>
<dbReference type="Proteomes" id="UP001279410">
    <property type="component" value="Unassembled WGS sequence"/>
</dbReference>
<evidence type="ECO:0000313" key="4">
    <source>
        <dbReference type="Proteomes" id="UP001279410"/>
    </source>
</evidence>
<dbReference type="InterPro" id="IPR050656">
    <property type="entry name" value="PINX1"/>
</dbReference>
<dbReference type="GO" id="GO:0003676">
    <property type="term" value="F:nucleic acid binding"/>
    <property type="evidence" value="ECO:0007669"/>
    <property type="project" value="InterPro"/>
</dbReference>
<evidence type="ECO:0000256" key="1">
    <source>
        <dbReference type="ARBA" id="ARBA00040365"/>
    </source>
</evidence>
<dbReference type="AlphaFoldDB" id="A0AAD3MEN9"/>
<protein>
    <recommendedName>
        <fullName evidence="1">G patch domain-containing protein 4</fullName>
    </recommendedName>
</protein>
<dbReference type="SMART" id="SM00443">
    <property type="entry name" value="G_patch"/>
    <property type="match status" value="1"/>
</dbReference>
<organism evidence="3 4">
    <name type="scientific">Lates japonicus</name>
    <name type="common">Japanese lates</name>
    <dbReference type="NCBI Taxonomy" id="270547"/>
    <lineage>
        <taxon>Eukaryota</taxon>
        <taxon>Metazoa</taxon>
        <taxon>Chordata</taxon>
        <taxon>Craniata</taxon>
        <taxon>Vertebrata</taxon>
        <taxon>Euteleostomi</taxon>
        <taxon>Actinopterygii</taxon>
        <taxon>Neopterygii</taxon>
        <taxon>Teleostei</taxon>
        <taxon>Neoteleostei</taxon>
        <taxon>Acanthomorphata</taxon>
        <taxon>Carangaria</taxon>
        <taxon>Carangaria incertae sedis</taxon>
        <taxon>Centropomidae</taxon>
        <taxon>Lates</taxon>
    </lineage>
</organism>
<evidence type="ECO:0000259" key="2">
    <source>
        <dbReference type="PROSITE" id="PS50174"/>
    </source>
</evidence>
<dbReference type="GO" id="GO:0005730">
    <property type="term" value="C:nucleolus"/>
    <property type="evidence" value="ECO:0007669"/>
    <property type="project" value="TreeGrafter"/>
</dbReference>
<sequence>MDRGLVEQTSLVNGNQEQREIKLFPVGGSLVLRAWREGAIISFNAVRHREMAEVVQEKGRGLKFAEQQLLRHGWEHGKGLGRAENGISEAIKVKVKCDKGGVGHKEGEQFTFHWWDHVFNKASSSLQVESDQNGIKLKEDDGGR</sequence>